<dbReference type="Gene3D" id="1.10.1220.10">
    <property type="entry name" value="Met repressor-like"/>
    <property type="match status" value="1"/>
</dbReference>
<evidence type="ECO:0000313" key="1">
    <source>
        <dbReference type="EMBL" id="AFZ05006.1"/>
    </source>
</evidence>
<sequence>MPEQEEGSKTIKVTMPNRIHQKLKKLSDESGISMSKLMLLATINEYKLIDDKLTTD</sequence>
<keyword evidence="2" id="KW-1185">Reference proteome</keyword>
<dbReference type="HOGENOM" id="CLU_212155_0_0_3"/>
<name>K9VAY3_9CYAN</name>
<dbReference type="KEGG" id="oni:Osc7112_0394"/>
<organism evidence="1 2">
    <name type="scientific">Phormidium nigroviride PCC 7112</name>
    <dbReference type="NCBI Taxonomy" id="179408"/>
    <lineage>
        <taxon>Bacteria</taxon>
        <taxon>Bacillati</taxon>
        <taxon>Cyanobacteriota</taxon>
        <taxon>Cyanophyceae</taxon>
        <taxon>Oscillatoriophycideae</taxon>
        <taxon>Oscillatoriales</taxon>
        <taxon>Oscillatoriaceae</taxon>
        <taxon>Phormidium</taxon>
    </lineage>
</organism>
<dbReference type="InterPro" id="IPR013321">
    <property type="entry name" value="Arc_rbn_hlx_hlx"/>
</dbReference>
<evidence type="ECO:0000313" key="2">
    <source>
        <dbReference type="Proteomes" id="UP000010478"/>
    </source>
</evidence>
<protein>
    <submittedName>
        <fullName evidence="1">Uncharacterized protein</fullName>
    </submittedName>
</protein>
<reference evidence="1 2" key="1">
    <citation type="submission" date="2012-05" db="EMBL/GenBank/DDBJ databases">
        <title>Finished chromosome of genome of Oscillatoria sp. PCC 7112.</title>
        <authorList>
            <consortium name="US DOE Joint Genome Institute"/>
            <person name="Gugger M."/>
            <person name="Coursin T."/>
            <person name="Rippka R."/>
            <person name="Tandeau De Marsac N."/>
            <person name="Huntemann M."/>
            <person name="Wei C.-L."/>
            <person name="Han J."/>
            <person name="Detter J.C."/>
            <person name="Han C."/>
            <person name="Tapia R."/>
            <person name="Davenport K."/>
            <person name="Daligault H."/>
            <person name="Erkkila T."/>
            <person name="Gu W."/>
            <person name="Munk A.C.C."/>
            <person name="Teshima H."/>
            <person name="Xu Y."/>
            <person name="Chain P."/>
            <person name="Chen A."/>
            <person name="Krypides N."/>
            <person name="Mavromatis K."/>
            <person name="Markowitz V."/>
            <person name="Szeto E."/>
            <person name="Ivanova N."/>
            <person name="Mikhailova N."/>
            <person name="Ovchinnikova G."/>
            <person name="Pagani I."/>
            <person name="Pati A."/>
            <person name="Goodwin L."/>
            <person name="Peters L."/>
            <person name="Pitluck S."/>
            <person name="Woyke T."/>
            <person name="Kerfeld C."/>
        </authorList>
    </citation>
    <scope>NUCLEOTIDE SEQUENCE [LARGE SCALE GENOMIC DNA]</scope>
    <source>
        <strain evidence="1 2">PCC 7112</strain>
    </source>
</reference>
<dbReference type="AlphaFoldDB" id="K9VAY3"/>
<proteinExistence type="predicted"/>
<dbReference type="STRING" id="179408.Osc7112_0394"/>
<dbReference type="GO" id="GO:0006355">
    <property type="term" value="P:regulation of DNA-templated transcription"/>
    <property type="evidence" value="ECO:0007669"/>
    <property type="project" value="InterPro"/>
</dbReference>
<accession>K9VAY3</accession>
<gene>
    <name evidence="1" type="ORF">Osc7112_0394</name>
</gene>
<dbReference type="EMBL" id="CP003614">
    <property type="protein sequence ID" value="AFZ05006.1"/>
    <property type="molecule type" value="Genomic_DNA"/>
</dbReference>
<dbReference type="Proteomes" id="UP000010478">
    <property type="component" value="Chromosome"/>
</dbReference>